<feature type="chain" id="PRO_5011585841" evidence="1">
    <location>
        <begin position="20"/>
        <end position="231"/>
    </location>
</feature>
<evidence type="ECO:0000259" key="2">
    <source>
        <dbReference type="Pfam" id="PF13568"/>
    </source>
</evidence>
<evidence type="ECO:0000313" key="3">
    <source>
        <dbReference type="EMBL" id="SDF05684.1"/>
    </source>
</evidence>
<accession>A0A1G7HZZ3</accession>
<dbReference type="InterPro" id="IPR025665">
    <property type="entry name" value="Beta-barrel_OMP_2"/>
</dbReference>
<dbReference type="STRING" id="1391627.SAMN05216464_11285"/>
<dbReference type="Proteomes" id="UP000199072">
    <property type="component" value="Unassembled WGS sequence"/>
</dbReference>
<dbReference type="OrthoDB" id="1150878at2"/>
<sequence length="231" mass="23841">MKKLLLSLLLAGISLLSFAQSTTFGIKGGVNFATLSASGTPNNVVAGTNLMASSGSITSFNAGIFADIKLGHFSLQPAVNFTGKGGTFHGFTGPIPTTTPGETSTSEVNSNYKLYYLQVPVNVVYHIPVIIGDIYFGAGPYGAFGLSGKVKLTGTNTKTGAISLGNDVKFGNDSGDIKSKDFGANAIAGIKLKGGLLLNINYDLGLTNILPDADGNKFKTRVLGASIGYAF</sequence>
<dbReference type="AlphaFoldDB" id="A0A1G7HZZ3"/>
<evidence type="ECO:0000256" key="1">
    <source>
        <dbReference type="SAM" id="SignalP"/>
    </source>
</evidence>
<organism evidence="3 4">
    <name type="scientific">Mucilaginibacter pineti</name>
    <dbReference type="NCBI Taxonomy" id="1391627"/>
    <lineage>
        <taxon>Bacteria</taxon>
        <taxon>Pseudomonadati</taxon>
        <taxon>Bacteroidota</taxon>
        <taxon>Sphingobacteriia</taxon>
        <taxon>Sphingobacteriales</taxon>
        <taxon>Sphingobacteriaceae</taxon>
        <taxon>Mucilaginibacter</taxon>
    </lineage>
</organism>
<protein>
    <submittedName>
        <fullName evidence="3">Outer membrane protein beta-barrel domain-containing protein</fullName>
    </submittedName>
</protein>
<dbReference type="Pfam" id="PF13568">
    <property type="entry name" value="OMP_b-brl_2"/>
    <property type="match status" value="1"/>
</dbReference>
<dbReference type="EMBL" id="FNAI01000012">
    <property type="protein sequence ID" value="SDF05684.1"/>
    <property type="molecule type" value="Genomic_DNA"/>
</dbReference>
<name>A0A1G7HZZ3_9SPHI</name>
<evidence type="ECO:0000313" key="4">
    <source>
        <dbReference type="Proteomes" id="UP000199072"/>
    </source>
</evidence>
<reference evidence="3 4" key="1">
    <citation type="submission" date="2016-10" db="EMBL/GenBank/DDBJ databases">
        <authorList>
            <person name="de Groot N.N."/>
        </authorList>
    </citation>
    <scope>NUCLEOTIDE SEQUENCE [LARGE SCALE GENOMIC DNA]</scope>
    <source>
        <strain evidence="3 4">47C3B</strain>
    </source>
</reference>
<proteinExistence type="predicted"/>
<keyword evidence="1" id="KW-0732">Signal</keyword>
<feature type="signal peptide" evidence="1">
    <location>
        <begin position="1"/>
        <end position="19"/>
    </location>
</feature>
<feature type="domain" description="Outer membrane protein beta-barrel" evidence="2">
    <location>
        <begin position="18"/>
        <end position="209"/>
    </location>
</feature>
<gene>
    <name evidence="3" type="ORF">SAMN05216464_11285</name>
</gene>
<keyword evidence="4" id="KW-1185">Reference proteome</keyword>
<dbReference type="RefSeq" id="WP_091152855.1">
    <property type="nucleotide sequence ID" value="NZ_FNAI01000012.1"/>
</dbReference>